<evidence type="ECO:0000313" key="2">
    <source>
        <dbReference type="Proteomes" id="UP000825799"/>
    </source>
</evidence>
<dbReference type="EMBL" id="CP080590">
    <property type="protein sequence ID" value="QYO77860.1"/>
    <property type="molecule type" value="Genomic_DNA"/>
</dbReference>
<keyword evidence="2" id="KW-1185">Reference proteome</keyword>
<gene>
    <name evidence="1" type="ORF">K1X15_04650</name>
</gene>
<name>A0ABX8WG59_9HYPH</name>
<proteinExistence type="predicted"/>
<reference evidence="1 2" key="1">
    <citation type="submission" date="2021-08" db="EMBL/GenBank/DDBJ databases">
        <title>Devosia salina sp. nov., isolated from the South China Sea sediment.</title>
        <authorList>
            <person name="Zhou Z."/>
        </authorList>
    </citation>
    <scope>NUCLEOTIDE SEQUENCE [LARGE SCALE GENOMIC DNA]</scope>
    <source>
        <strain evidence="1 2">SCS-3</strain>
    </source>
</reference>
<dbReference type="Proteomes" id="UP000825799">
    <property type="component" value="Chromosome"/>
</dbReference>
<organism evidence="1 2">
    <name type="scientific">Devosia salina</name>
    <dbReference type="NCBI Taxonomy" id="2860336"/>
    <lineage>
        <taxon>Bacteria</taxon>
        <taxon>Pseudomonadati</taxon>
        <taxon>Pseudomonadota</taxon>
        <taxon>Alphaproteobacteria</taxon>
        <taxon>Hyphomicrobiales</taxon>
        <taxon>Devosiaceae</taxon>
        <taxon>Devosia</taxon>
    </lineage>
</organism>
<protein>
    <submittedName>
        <fullName evidence="1">Uncharacterized protein</fullName>
    </submittedName>
</protein>
<accession>A0ABX8WG59</accession>
<evidence type="ECO:0000313" key="1">
    <source>
        <dbReference type="EMBL" id="QYO77860.1"/>
    </source>
</evidence>
<sequence>MQVNVFISTGTDDSPRKLLVLPIDPGAAIPSHLRSTEWQHFATTLASDKLLGAQAAVIEADIARNGYSLVSPTG</sequence>
<dbReference type="RefSeq" id="WP_220306315.1">
    <property type="nucleotide sequence ID" value="NZ_CP080590.1"/>
</dbReference>